<comment type="caution">
    <text evidence="1">The sequence shown here is derived from an EMBL/GenBank/DDBJ whole genome shotgun (WGS) entry which is preliminary data.</text>
</comment>
<gene>
    <name evidence="1" type="ORF">GCM10017772_20430</name>
</gene>
<dbReference type="RefSeq" id="WP_189669216.1">
    <property type="nucleotide sequence ID" value="NZ_BNAS01000003.1"/>
</dbReference>
<evidence type="ECO:0000313" key="1">
    <source>
        <dbReference type="EMBL" id="GHH71848.1"/>
    </source>
</evidence>
<reference evidence="1" key="1">
    <citation type="journal article" date="2014" name="Int. J. Syst. Evol. Microbiol.">
        <title>Complete genome sequence of Corynebacterium casei LMG S-19264T (=DSM 44701T), isolated from a smear-ripened cheese.</title>
        <authorList>
            <consortium name="US DOE Joint Genome Institute (JGI-PGF)"/>
            <person name="Walter F."/>
            <person name="Albersmeier A."/>
            <person name="Kalinowski J."/>
            <person name="Ruckert C."/>
        </authorList>
    </citation>
    <scope>NUCLEOTIDE SEQUENCE</scope>
    <source>
        <strain evidence="1">CGMCC 4.7398</strain>
    </source>
</reference>
<protein>
    <submittedName>
        <fullName evidence="1">Uncharacterized protein</fullName>
    </submittedName>
</protein>
<name>A0A919KTH2_9MICO</name>
<proteinExistence type="predicted"/>
<evidence type="ECO:0000313" key="2">
    <source>
        <dbReference type="Proteomes" id="UP000627369"/>
    </source>
</evidence>
<dbReference type="Proteomes" id="UP000627369">
    <property type="component" value="Unassembled WGS sequence"/>
</dbReference>
<dbReference type="EMBL" id="BNAS01000003">
    <property type="protein sequence ID" value="GHH71848.1"/>
    <property type="molecule type" value="Genomic_DNA"/>
</dbReference>
<sequence length="75" mass="8043">MSGFGKWNLGIGLVLVVVALICRAQGLIPATVILSIVGLLGLGMAAHDVVDNVLERADLRHRAARVKREREREGA</sequence>
<organism evidence="1 2">
    <name type="scientific">Promicromonospora soli</name>
    <dbReference type="NCBI Taxonomy" id="2035533"/>
    <lineage>
        <taxon>Bacteria</taxon>
        <taxon>Bacillati</taxon>
        <taxon>Actinomycetota</taxon>
        <taxon>Actinomycetes</taxon>
        <taxon>Micrococcales</taxon>
        <taxon>Promicromonosporaceae</taxon>
        <taxon>Promicromonospora</taxon>
    </lineage>
</organism>
<keyword evidence="2" id="KW-1185">Reference proteome</keyword>
<dbReference type="AlphaFoldDB" id="A0A919KTH2"/>
<reference evidence="1" key="2">
    <citation type="submission" date="2020-09" db="EMBL/GenBank/DDBJ databases">
        <authorList>
            <person name="Sun Q."/>
            <person name="Zhou Y."/>
        </authorList>
    </citation>
    <scope>NUCLEOTIDE SEQUENCE</scope>
    <source>
        <strain evidence="1">CGMCC 4.7398</strain>
    </source>
</reference>
<accession>A0A919KTH2</accession>